<evidence type="ECO:0000313" key="6">
    <source>
        <dbReference type="Proteomes" id="UP000267251"/>
    </source>
</evidence>
<dbReference type="PANTHER" id="PTHR11710">
    <property type="entry name" value="40S RIBOSOMAL PROTEIN S19"/>
    <property type="match status" value="1"/>
</dbReference>
<proteinExistence type="inferred from homology"/>
<keyword evidence="2 5" id="KW-0689">Ribosomal protein</keyword>
<dbReference type="AlphaFoldDB" id="A0A4P9Y3E2"/>
<dbReference type="InterPro" id="IPR018277">
    <property type="entry name" value="Ribosomal_eS19_CS"/>
</dbReference>
<sequence>MAVGITVKDVSAPVFIQAYAAHLKSSGKLEVPKWVDLVKTAPYKELAPYDPNWFYIHAAAVVRHIYLRPGVGVGALQKRHGGQKNRGSRPSHHATSSGSVERKVLQALEKLNLLEKSDNGGRRISQEGRRDLDRIAVQALRAASE</sequence>
<dbReference type="SMART" id="SM01413">
    <property type="entry name" value="Ribosomal_S19e"/>
    <property type="match status" value="1"/>
</dbReference>
<dbReference type="InterPro" id="IPR001266">
    <property type="entry name" value="Ribosomal_eS19"/>
</dbReference>
<evidence type="ECO:0000256" key="3">
    <source>
        <dbReference type="ARBA" id="ARBA00023274"/>
    </source>
</evidence>
<dbReference type="GO" id="GO:0022627">
    <property type="term" value="C:cytosolic small ribosomal subunit"/>
    <property type="evidence" value="ECO:0007669"/>
    <property type="project" value="TreeGrafter"/>
</dbReference>
<dbReference type="InterPro" id="IPR036388">
    <property type="entry name" value="WH-like_DNA-bd_sf"/>
</dbReference>
<keyword evidence="6" id="KW-1185">Reference proteome</keyword>
<name>A0A4P9Y3E2_9FUNG</name>
<reference evidence="6" key="1">
    <citation type="journal article" date="2018" name="Nat. Microbiol.">
        <title>Leveraging single-cell genomics to expand the fungal tree of life.</title>
        <authorList>
            <person name="Ahrendt S.R."/>
            <person name="Quandt C.A."/>
            <person name="Ciobanu D."/>
            <person name="Clum A."/>
            <person name="Salamov A."/>
            <person name="Andreopoulos B."/>
            <person name="Cheng J.F."/>
            <person name="Woyke T."/>
            <person name="Pelin A."/>
            <person name="Henrissat B."/>
            <person name="Reynolds N.K."/>
            <person name="Benny G.L."/>
            <person name="Smith M.E."/>
            <person name="James T.Y."/>
            <person name="Grigoriev I.V."/>
        </authorList>
    </citation>
    <scope>NUCLEOTIDE SEQUENCE [LARGE SCALE GENOMIC DNA]</scope>
</reference>
<dbReference type="InterPro" id="IPR036390">
    <property type="entry name" value="WH_DNA-bd_sf"/>
</dbReference>
<accession>A0A4P9Y3E2</accession>
<evidence type="ECO:0000256" key="4">
    <source>
        <dbReference type="SAM" id="MobiDB-lite"/>
    </source>
</evidence>
<comment type="similarity">
    <text evidence="1">Belongs to the eukaryotic ribosomal protein eS19 family.</text>
</comment>
<evidence type="ECO:0000256" key="1">
    <source>
        <dbReference type="ARBA" id="ARBA00010014"/>
    </source>
</evidence>
<dbReference type="GO" id="GO:0003723">
    <property type="term" value="F:RNA binding"/>
    <property type="evidence" value="ECO:0007669"/>
    <property type="project" value="TreeGrafter"/>
</dbReference>
<evidence type="ECO:0000256" key="2">
    <source>
        <dbReference type="ARBA" id="ARBA00022980"/>
    </source>
</evidence>
<dbReference type="PROSITE" id="PS00628">
    <property type="entry name" value="RIBOSOMAL_S19E"/>
    <property type="match status" value="1"/>
</dbReference>
<dbReference type="GO" id="GO:0003735">
    <property type="term" value="F:structural constituent of ribosome"/>
    <property type="evidence" value="ECO:0007669"/>
    <property type="project" value="InterPro"/>
</dbReference>
<protein>
    <submittedName>
        <fullName evidence="5">40S ribosomal protein S19-A</fullName>
    </submittedName>
</protein>
<dbReference type="PANTHER" id="PTHR11710:SF0">
    <property type="entry name" value="40S RIBOSOMAL PROTEIN S19"/>
    <property type="match status" value="1"/>
</dbReference>
<dbReference type="FunFam" id="1.10.10.10:FF:000118">
    <property type="entry name" value="40S ribosomal protein S19"/>
    <property type="match status" value="1"/>
</dbReference>
<gene>
    <name evidence="5" type="ORF">BJ684DRAFT_11208</name>
</gene>
<dbReference type="GO" id="GO:0006412">
    <property type="term" value="P:translation"/>
    <property type="evidence" value="ECO:0007669"/>
    <property type="project" value="InterPro"/>
</dbReference>
<feature type="region of interest" description="Disordered" evidence="4">
    <location>
        <begin position="76"/>
        <end position="102"/>
    </location>
</feature>
<dbReference type="EMBL" id="KZ988256">
    <property type="protein sequence ID" value="RKP12641.1"/>
    <property type="molecule type" value="Genomic_DNA"/>
</dbReference>
<evidence type="ECO:0000313" key="5">
    <source>
        <dbReference type="EMBL" id="RKP12641.1"/>
    </source>
</evidence>
<dbReference type="OrthoDB" id="428974at2759"/>
<dbReference type="Pfam" id="PF01090">
    <property type="entry name" value="Ribosomal_S19e"/>
    <property type="match status" value="1"/>
</dbReference>
<dbReference type="GO" id="GO:0000028">
    <property type="term" value="P:ribosomal small subunit assembly"/>
    <property type="evidence" value="ECO:0007669"/>
    <property type="project" value="TreeGrafter"/>
</dbReference>
<feature type="compositionally biased region" description="Basic residues" evidence="4">
    <location>
        <begin position="77"/>
        <end position="92"/>
    </location>
</feature>
<dbReference type="Proteomes" id="UP000267251">
    <property type="component" value="Unassembled WGS sequence"/>
</dbReference>
<organism evidence="5 6">
    <name type="scientific">Piptocephalis cylindrospora</name>
    <dbReference type="NCBI Taxonomy" id="1907219"/>
    <lineage>
        <taxon>Eukaryota</taxon>
        <taxon>Fungi</taxon>
        <taxon>Fungi incertae sedis</taxon>
        <taxon>Zoopagomycota</taxon>
        <taxon>Zoopagomycotina</taxon>
        <taxon>Zoopagomycetes</taxon>
        <taxon>Zoopagales</taxon>
        <taxon>Piptocephalidaceae</taxon>
        <taxon>Piptocephalis</taxon>
    </lineage>
</organism>
<keyword evidence="3" id="KW-0687">Ribonucleoprotein</keyword>
<dbReference type="SUPFAM" id="SSF46785">
    <property type="entry name" value="Winged helix' DNA-binding domain"/>
    <property type="match status" value="1"/>
</dbReference>
<dbReference type="Gene3D" id="1.10.10.10">
    <property type="entry name" value="Winged helix-like DNA-binding domain superfamily/Winged helix DNA-binding domain"/>
    <property type="match status" value="1"/>
</dbReference>